<reference evidence="1 2" key="1">
    <citation type="submission" date="2018-08" db="EMBL/GenBank/DDBJ databases">
        <title>Genome sequencing of X. nasturtii WHRI 8984.</title>
        <authorList>
            <person name="Studholme D.J."/>
            <person name="Mchugh J."/>
            <person name="Vicente J."/>
        </authorList>
    </citation>
    <scope>NUCLEOTIDE SEQUENCE [LARGE SCALE GENOMIC DNA]</scope>
    <source>
        <strain evidence="1 2">WHRI 8984</strain>
    </source>
</reference>
<dbReference type="Proteomes" id="UP000259570">
    <property type="component" value="Unassembled WGS sequence"/>
</dbReference>
<proteinExistence type="predicted"/>
<evidence type="ECO:0000313" key="2">
    <source>
        <dbReference type="Proteomes" id="UP000259570"/>
    </source>
</evidence>
<organism evidence="1 2">
    <name type="scientific">Xanthomonas nasturtii</name>
    <dbReference type="NCBI Taxonomy" id="1843581"/>
    <lineage>
        <taxon>Bacteria</taxon>
        <taxon>Pseudomonadati</taxon>
        <taxon>Pseudomonadota</taxon>
        <taxon>Gammaproteobacteria</taxon>
        <taxon>Lysobacterales</taxon>
        <taxon>Lysobacteraceae</taxon>
        <taxon>Xanthomonas</taxon>
    </lineage>
</organism>
<accession>A0A3E1KR78</accession>
<dbReference type="AlphaFoldDB" id="A0A3E1KR78"/>
<sequence>MNIQTMLDGYFDWCIDRNLCWHMSSHTRRVAWLSLYRKKILTRLPRWGGRTKYYVVHTRETICHCFSSQTCGCSITPIIW</sequence>
<protein>
    <submittedName>
        <fullName evidence="1">Uncharacterized protein</fullName>
    </submittedName>
</protein>
<dbReference type="OrthoDB" id="9942657at2"/>
<gene>
    <name evidence="1" type="ORF">DZD52_02945</name>
</gene>
<name>A0A3E1KR78_9XANT</name>
<evidence type="ECO:0000313" key="1">
    <source>
        <dbReference type="EMBL" id="RFF41824.1"/>
    </source>
</evidence>
<dbReference type="EMBL" id="QUZM01000004">
    <property type="protein sequence ID" value="RFF41824.1"/>
    <property type="molecule type" value="Genomic_DNA"/>
</dbReference>
<comment type="caution">
    <text evidence="1">The sequence shown here is derived from an EMBL/GenBank/DDBJ whole genome shotgun (WGS) entry which is preliminary data.</text>
</comment>